<evidence type="ECO:0000313" key="9">
    <source>
        <dbReference type="EMBL" id="ORZ01097.1"/>
    </source>
</evidence>
<dbReference type="STRING" id="13706.A0A1X2HP17"/>
<keyword evidence="10" id="KW-1185">Reference proteome</keyword>
<evidence type="ECO:0000256" key="5">
    <source>
        <dbReference type="ARBA" id="ARBA00023242"/>
    </source>
</evidence>
<dbReference type="PROSITE" id="PS50102">
    <property type="entry name" value="RRM"/>
    <property type="match status" value="1"/>
</dbReference>
<evidence type="ECO:0000256" key="4">
    <source>
        <dbReference type="ARBA" id="ARBA00023187"/>
    </source>
</evidence>
<dbReference type="InterPro" id="IPR035979">
    <property type="entry name" value="RBD_domain_sf"/>
</dbReference>
<feature type="compositionally biased region" description="Low complexity" evidence="7">
    <location>
        <begin position="267"/>
        <end position="279"/>
    </location>
</feature>
<dbReference type="OMA" id="GPMSEVI"/>
<feature type="compositionally biased region" description="Pro residues" evidence="7">
    <location>
        <begin position="43"/>
        <end position="58"/>
    </location>
</feature>
<feature type="compositionally biased region" description="Basic residues" evidence="7">
    <location>
        <begin position="206"/>
        <end position="216"/>
    </location>
</feature>
<feature type="compositionally biased region" description="Polar residues" evidence="7">
    <location>
        <begin position="186"/>
        <end position="204"/>
    </location>
</feature>
<dbReference type="Proteomes" id="UP000242180">
    <property type="component" value="Unassembled WGS sequence"/>
</dbReference>
<feature type="compositionally biased region" description="Low complexity" evidence="7">
    <location>
        <begin position="144"/>
        <end position="160"/>
    </location>
</feature>
<feature type="compositionally biased region" description="Basic and acidic residues" evidence="7">
    <location>
        <begin position="231"/>
        <end position="263"/>
    </location>
</feature>
<evidence type="ECO:0000256" key="2">
    <source>
        <dbReference type="ARBA" id="ARBA00022664"/>
    </source>
</evidence>
<dbReference type="InParanoid" id="A0A1X2HP17"/>
<evidence type="ECO:0000256" key="7">
    <source>
        <dbReference type="SAM" id="MobiDB-lite"/>
    </source>
</evidence>
<organism evidence="9 10">
    <name type="scientific">Syncephalastrum racemosum</name>
    <name type="common">Filamentous fungus</name>
    <dbReference type="NCBI Taxonomy" id="13706"/>
    <lineage>
        <taxon>Eukaryota</taxon>
        <taxon>Fungi</taxon>
        <taxon>Fungi incertae sedis</taxon>
        <taxon>Mucoromycota</taxon>
        <taxon>Mucoromycotina</taxon>
        <taxon>Mucoromycetes</taxon>
        <taxon>Mucorales</taxon>
        <taxon>Syncephalastraceae</taxon>
        <taxon>Syncephalastrum</taxon>
    </lineage>
</organism>
<feature type="compositionally biased region" description="Pro residues" evidence="7">
    <location>
        <begin position="322"/>
        <end position="338"/>
    </location>
</feature>
<sequence length="532" mass="59219">MPMSLYGDLPDPGKSSSNPDQAKGHDSPGTSFSSLYSSLPAPGTNPPPQQSSPSPRLPPFSSSPSSSTATATTNAGPSAAQPSVQKKDASPAAPAPPSSASAGWGSASHFRPVRRRPVIQAKPKLRPVIPAGATIVSTTTVNKQQQVQQQQQEQQQQQLQQRKDEPEEPTLQIPKAPVMPRAFAGSASSHLPFHSTSDDVNGFQQFKKKKGKKGKKKDAQQPVVFDMNEDYDPHRPNDYQQYKEELKVQREEQKRKRKEEERRRYSRSPSPYSSASDRSPSPPRNRGRAYAPPTDYYETSSRRHRRDSRSPPRRRRASPSMSPSPPPVRRRPSPPMRPEPQSSRMDLEETAEDAYMRRVRLSERGRLPQQPEPAQPAQPAQPRSEYDDDTMPMGLGFGADLRGADERQRAPPAFVQAKTMEPPRRQPTPPPPSTVVLLTNMVGPGEVDDMLQTETADECSNYGKVERCLIYEIPHGAEDTAVRIFVKFFEKAAAQRAIQHLNGRLFGGRKVVARYFDDERFDRLDLAPGPDE</sequence>
<evidence type="ECO:0000313" key="10">
    <source>
        <dbReference type="Proteomes" id="UP000242180"/>
    </source>
</evidence>
<dbReference type="PANTHER" id="PTHR13288">
    <property type="entry name" value="SPLICING FACTOR 45 SPF45"/>
    <property type="match status" value="1"/>
</dbReference>
<dbReference type="EMBL" id="MCGN01000002">
    <property type="protein sequence ID" value="ORZ01097.1"/>
    <property type="molecule type" value="Genomic_DNA"/>
</dbReference>
<dbReference type="GO" id="GO:0003723">
    <property type="term" value="F:RNA binding"/>
    <property type="evidence" value="ECO:0007669"/>
    <property type="project" value="UniProtKB-UniRule"/>
</dbReference>
<dbReference type="InterPro" id="IPR040052">
    <property type="entry name" value="RBM17"/>
</dbReference>
<feature type="compositionally biased region" description="Polar residues" evidence="7">
    <location>
        <begin position="28"/>
        <end position="37"/>
    </location>
</feature>
<dbReference type="FunFam" id="3.30.70.330:FF:000382">
    <property type="entry name" value="G-patch domain-containing protein"/>
    <property type="match status" value="1"/>
</dbReference>
<name>A0A1X2HP17_SYNRA</name>
<reference evidence="9 10" key="1">
    <citation type="submission" date="2016-07" db="EMBL/GenBank/DDBJ databases">
        <title>Pervasive Adenine N6-methylation of Active Genes in Fungi.</title>
        <authorList>
            <consortium name="DOE Joint Genome Institute"/>
            <person name="Mondo S.J."/>
            <person name="Dannebaum R.O."/>
            <person name="Kuo R.C."/>
            <person name="Labutti K."/>
            <person name="Haridas S."/>
            <person name="Kuo A."/>
            <person name="Salamov A."/>
            <person name="Ahrendt S.R."/>
            <person name="Lipzen A."/>
            <person name="Sullivan W."/>
            <person name="Andreopoulos W.B."/>
            <person name="Clum A."/>
            <person name="Lindquist E."/>
            <person name="Daum C."/>
            <person name="Ramamoorthy G.K."/>
            <person name="Gryganskyi A."/>
            <person name="Culley D."/>
            <person name="Magnuson J.K."/>
            <person name="James T.Y."/>
            <person name="O'Malley M.A."/>
            <person name="Stajich J.E."/>
            <person name="Spatafora J.W."/>
            <person name="Visel A."/>
            <person name="Grigoriev I.V."/>
        </authorList>
    </citation>
    <scope>NUCLEOTIDE SEQUENCE [LARGE SCALE GENOMIC DNA]</scope>
    <source>
        <strain evidence="9 10">NRRL 2496</strain>
    </source>
</reference>
<feature type="compositionally biased region" description="Low complexity" evidence="7">
    <location>
        <begin position="98"/>
        <end position="108"/>
    </location>
</feature>
<dbReference type="Gene3D" id="3.30.70.330">
    <property type="match status" value="1"/>
</dbReference>
<dbReference type="InterPro" id="IPR000504">
    <property type="entry name" value="RRM_dom"/>
</dbReference>
<feature type="compositionally biased region" description="Basic residues" evidence="7">
    <location>
        <begin position="302"/>
        <end position="317"/>
    </location>
</feature>
<dbReference type="GO" id="GO:0045292">
    <property type="term" value="P:mRNA cis splicing, via spliceosome"/>
    <property type="evidence" value="ECO:0007669"/>
    <property type="project" value="InterPro"/>
</dbReference>
<gene>
    <name evidence="9" type="ORF">BCR43DRAFT_486379</name>
</gene>
<comment type="subcellular location">
    <subcellularLocation>
        <location evidence="1">Nucleus</location>
    </subcellularLocation>
</comment>
<proteinExistence type="predicted"/>
<evidence type="ECO:0000259" key="8">
    <source>
        <dbReference type="PROSITE" id="PS50102"/>
    </source>
</evidence>
<dbReference type="AlphaFoldDB" id="A0A1X2HP17"/>
<dbReference type="InterPro" id="IPR012677">
    <property type="entry name" value="Nucleotide-bd_a/b_plait_sf"/>
</dbReference>
<protein>
    <recommendedName>
        <fullName evidence="8">RRM domain-containing protein</fullName>
    </recommendedName>
</protein>
<keyword evidence="3 6" id="KW-0694">RNA-binding</keyword>
<keyword evidence="4" id="KW-0508">mRNA splicing</keyword>
<feature type="compositionally biased region" description="Basic and acidic residues" evidence="7">
    <location>
        <begin position="354"/>
        <end position="366"/>
    </location>
</feature>
<feature type="domain" description="RRM" evidence="8">
    <location>
        <begin position="434"/>
        <end position="518"/>
    </location>
</feature>
<dbReference type="GO" id="GO:0071011">
    <property type="term" value="C:precatalytic spliceosome"/>
    <property type="evidence" value="ECO:0007669"/>
    <property type="project" value="TreeGrafter"/>
</dbReference>
<dbReference type="InterPro" id="IPR003954">
    <property type="entry name" value="RRM_euk-type"/>
</dbReference>
<accession>A0A1X2HP17</accession>
<evidence type="ECO:0000256" key="6">
    <source>
        <dbReference type="PROSITE-ProRule" id="PRU00176"/>
    </source>
</evidence>
<keyword evidence="5" id="KW-0539">Nucleus</keyword>
<dbReference type="OrthoDB" id="5411533at2759"/>
<keyword evidence="2" id="KW-0507">mRNA processing</keyword>
<feature type="compositionally biased region" description="Low complexity" evidence="7">
    <location>
        <begin position="59"/>
        <end position="80"/>
    </location>
</feature>
<dbReference type="SMART" id="SM00361">
    <property type="entry name" value="RRM_1"/>
    <property type="match status" value="1"/>
</dbReference>
<comment type="caution">
    <text evidence="9">The sequence shown here is derived from an EMBL/GenBank/DDBJ whole genome shotgun (WGS) entry which is preliminary data.</text>
</comment>
<dbReference type="PANTHER" id="PTHR13288:SF8">
    <property type="entry name" value="SPLICING FACTOR 45"/>
    <property type="match status" value="1"/>
</dbReference>
<evidence type="ECO:0000256" key="3">
    <source>
        <dbReference type="ARBA" id="ARBA00022884"/>
    </source>
</evidence>
<dbReference type="Pfam" id="PF00076">
    <property type="entry name" value="RRM_1"/>
    <property type="match status" value="1"/>
</dbReference>
<evidence type="ECO:0000256" key="1">
    <source>
        <dbReference type="ARBA" id="ARBA00004123"/>
    </source>
</evidence>
<dbReference type="SUPFAM" id="SSF54928">
    <property type="entry name" value="RNA-binding domain, RBD"/>
    <property type="match status" value="1"/>
</dbReference>
<feature type="region of interest" description="Disordered" evidence="7">
    <location>
        <begin position="1"/>
        <end position="405"/>
    </location>
</feature>